<evidence type="ECO:0000313" key="3">
    <source>
        <dbReference type="EMBL" id="GHB80108.1"/>
    </source>
</evidence>
<dbReference type="Proteomes" id="UP000642673">
    <property type="component" value="Unassembled WGS sequence"/>
</dbReference>
<name>A0ABQ3F4X4_9ACTN</name>
<gene>
    <name evidence="3" type="ORF">GCM10010347_58430</name>
</gene>
<protein>
    <recommendedName>
        <fullName evidence="5">Secreted protein</fullName>
    </recommendedName>
</protein>
<proteinExistence type="predicted"/>
<evidence type="ECO:0000313" key="4">
    <source>
        <dbReference type="Proteomes" id="UP000642673"/>
    </source>
</evidence>
<keyword evidence="4" id="KW-1185">Reference proteome</keyword>
<reference evidence="4" key="1">
    <citation type="journal article" date="2019" name="Int. J. Syst. Evol. Microbiol.">
        <title>The Global Catalogue of Microorganisms (GCM) 10K type strain sequencing project: providing services to taxonomists for standard genome sequencing and annotation.</title>
        <authorList>
            <consortium name="The Broad Institute Genomics Platform"/>
            <consortium name="The Broad Institute Genome Sequencing Center for Infectious Disease"/>
            <person name="Wu L."/>
            <person name="Ma J."/>
        </authorList>
    </citation>
    <scope>NUCLEOTIDE SEQUENCE [LARGE SCALE GENOMIC DNA]</scope>
    <source>
        <strain evidence="4">JCM 4738</strain>
    </source>
</reference>
<dbReference type="EMBL" id="BMVP01000017">
    <property type="protein sequence ID" value="GHB80108.1"/>
    <property type="molecule type" value="Genomic_DNA"/>
</dbReference>
<feature type="region of interest" description="Disordered" evidence="1">
    <location>
        <begin position="51"/>
        <end position="85"/>
    </location>
</feature>
<keyword evidence="2" id="KW-0472">Membrane</keyword>
<organism evidence="3 4">
    <name type="scientific">Streptomyces cirratus</name>
    <dbReference type="NCBI Taxonomy" id="68187"/>
    <lineage>
        <taxon>Bacteria</taxon>
        <taxon>Bacillati</taxon>
        <taxon>Actinomycetota</taxon>
        <taxon>Actinomycetes</taxon>
        <taxon>Kitasatosporales</taxon>
        <taxon>Streptomycetaceae</taxon>
        <taxon>Streptomyces</taxon>
    </lineage>
</organism>
<sequence length="273" mass="29174">MNEEQGAAPAAPDAEVDVAPAPSGRRTGRRRTVALVAGGLAVAVLAGGGSWASGRVDEADRTAPTRYWLPDPHPSRSAPSIPEVPPNDLTAKLLPVDSFRLRLGPDVDSSEGNDFYVSGDRALQTLKDSWTGLSAVQRAERDKALAGLKLKGVAGRSYQRVQEEDVIEVQLTQADPKAVSGIAEDSEKFLKLISDDRETPKVEGFPGAACGLRREGFAEHKEGDKVDTIQCVASEGDLFVTFRMYGSGLLPVATAVELFQKQLNHLRSPGESV</sequence>
<keyword evidence="2" id="KW-0812">Transmembrane</keyword>
<dbReference type="RefSeq" id="WP_190187228.1">
    <property type="nucleotide sequence ID" value="NZ_BMVP01000017.1"/>
</dbReference>
<accession>A0ABQ3F4X4</accession>
<keyword evidence="2" id="KW-1133">Transmembrane helix</keyword>
<comment type="caution">
    <text evidence="3">The sequence shown here is derived from an EMBL/GenBank/DDBJ whole genome shotgun (WGS) entry which is preliminary data.</text>
</comment>
<feature type="compositionally biased region" description="Low complexity" evidence="1">
    <location>
        <begin position="7"/>
        <end position="22"/>
    </location>
</feature>
<feature type="transmembrane region" description="Helical" evidence="2">
    <location>
        <begin position="33"/>
        <end position="52"/>
    </location>
</feature>
<evidence type="ECO:0000256" key="2">
    <source>
        <dbReference type="SAM" id="Phobius"/>
    </source>
</evidence>
<feature type="region of interest" description="Disordered" evidence="1">
    <location>
        <begin position="1"/>
        <end position="30"/>
    </location>
</feature>
<evidence type="ECO:0000256" key="1">
    <source>
        <dbReference type="SAM" id="MobiDB-lite"/>
    </source>
</evidence>
<evidence type="ECO:0008006" key="5">
    <source>
        <dbReference type="Google" id="ProtNLM"/>
    </source>
</evidence>